<keyword evidence="1" id="KW-0472">Membrane</keyword>
<dbReference type="Pfam" id="PF15993">
    <property type="entry name" value="Fuseless"/>
    <property type="match status" value="1"/>
</dbReference>
<feature type="transmembrane region" description="Helical" evidence="1">
    <location>
        <begin position="158"/>
        <end position="179"/>
    </location>
</feature>
<proteinExistence type="predicted"/>
<evidence type="ECO:0000256" key="1">
    <source>
        <dbReference type="SAM" id="Phobius"/>
    </source>
</evidence>
<dbReference type="EMBL" id="BLLK01000020">
    <property type="protein sequence ID" value="GFH45264.1"/>
    <property type="molecule type" value="Genomic_DNA"/>
</dbReference>
<dbReference type="Proteomes" id="UP001054902">
    <property type="component" value="Unassembled WGS sequence"/>
</dbReference>
<evidence type="ECO:0000313" key="2">
    <source>
        <dbReference type="EMBL" id="GFH45264.1"/>
    </source>
</evidence>
<accession>A0AAD3CGK9</accession>
<comment type="caution">
    <text evidence="2">The sequence shown here is derived from an EMBL/GenBank/DDBJ whole genome shotgun (WGS) entry which is preliminary data.</text>
</comment>
<dbReference type="PANTHER" id="PTHR35270">
    <property type="entry name" value="FUSELESS, ISOFORM A"/>
    <property type="match status" value="1"/>
</dbReference>
<dbReference type="PANTHER" id="PTHR35270:SF2">
    <property type="entry name" value="FUSELESS, ISOFORM A"/>
    <property type="match status" value="1"/>
</dbReference>
<keyword evidence="1" id="KW-1133">Transmembrane helix</keyword>
<name>A0AAD3CGK9_9STRA</name>
<sequence>MAKRTRSPKNISAILPNATLPKRPFNPIGMAPIGVFQQVAIGVACASYWRGMWYILDDNLFPENPFMSATSCLGLGTLGLAGTQGFIARQAEKDLINKRHHLPRHYSSFARFGSLYAVSTSCVLIWRGAWVMWDVAYEKFHGDEVKATDPKHLTKSGMLSHGAAVAGLLCLGSFASVLAPPARASVLKDCALKAKTWQEYSKAAKWFFK</sequence>
<feature type="transmembrane region" description="Helical" evidence="1">
    <location>
        <begin position="65"/>
        <end position="88"/>
    </location>
</feature>
<gene>
    <name evidence="2" type="ORF">CTEN210_01738</name>
</gene>
<reference evidence="2 3" key="1">
    <citation type="journal article" date="2021" name="Sci. Rep.">
        <title>The genome of the diatom Chaetoceros tenuissimus carries an ancient integrated fragment of an extant virus.</title>
        <authorList>
            <person name="Hongo Y."/>
            <person name="Kimura K."/>
            <person name="Takaki Y."/>
            <person name="Yoshida Y."/>
            <person name="Baba S."/>
            <person name="Kobayashi G."/>
            <person name="Nagasaki K."/>
            <person name="Hano T."/>
            <person name="Tomaru Y."/>
        </authorList>
    </citation>
    <scope>NUCLEOTIDE SEQUENCE [LARGE SCALE GENOMIC DNA]</scope>
    <source>
        <strain evidence="2 3">NIES-3715</strain>
    </source>
</reference>
<dbReference type="InterPro" id="IPR032751">
    <property type="entry name" value="Fuseless"/>
</dbReference>
<protein>
    <submittedName>
        <fullName evidence="2">Uncharacterized protein</fullName>
    </submittedName>
</protein>
<dbReference type="AlphaFoldDB" id="A0AAD3CGK9"/>
<keyword evidence="1" id="KW-0812">Transmembrane</keyword>
<evidence type="ECO:0000313" key="3">
    <source>
        <dbReference type="Proteomes" id="UP001054902"/>
    </source>
</evidence>
<keyword evidence="3" id="KW-1185">Reference proteome</keyword>
<feature type="transmembrane region" description="Helical" evidence="1">
    <location>
        <begin position="109"/>
        <end position="129"/>
    </location>
</feature>
<feature type="transmembrane region" description="Helical" evidence="1">
    <location>
        <begin position="28"/>
        <end position="49"/>
    </location>
</feature>
<organism evidence="2 3">
    <name type="scientific">Chaetoceros tenuissimus</name>
    <dbReference type="NCBI Taxonomy" id="426638"/>
    <lineage>
        <taxon>Eukaryota</taxon>
        <taxon>Sar</taxon>
        <taxon>Stramenopiles</taxon>
        <taxon>Ochrophyta</taxon>
        <taxon>Bacillariophyta</taxon>
        <taxon>Coscinodiscophyceae</taxon>
        <taxon>Chaetocerotophycidae</taxon>
        <taxon>Chaetocerotales</taxon>
        <taxon>Chaetocerotaceae</taxon>
        <taxon>Chaetoceros</taxon>
    </lineage>
</organism>